<dbReference type="CDD" id="cd19071">
    <property type="entry name" value="AKR_AKR1-5-like"/>
    <property type="match status" value="1"/>
</dbReference>
<feature type="signal peptide" evidence="4">
    <location>
        <begin position="1"/>
        <end position="32"/>
    </location>
</feature>
<dbReference type="PROSITE" id="PS00063">
    <property type="entry name" value="ALDOKETO_REDUCTASE_3"/>
    <property type="match status" value="1"/>
</dbReference>
<accession>A0A7S1KVW8</accession>
<evidence type="ECO:0000259" key="5">
    <source>
        <dbReference type="Pfam" id="PF00248"/>
    </source>
</evidence>
<keyword evidence="3" id="KW-0560">Oxidoreductase</keyword>
<dbReference type="PANTHER" id="PTHR43827">
    <property type="entry name" value="2,5-DIKETO-D-GLUCONIC ACID REDUCTASE"/>
    <property type="match status" value="1"/>
</dbReference>
<dbReference type="PRINTS" id="PR00069">
    <property type="entry name" value="ALDKETRDTASE"/>
</dbReference>
<name>A0A7S1KVW8_ALECA</name>
<feature type="domain" description="NADP-dependent oxidoreductase" evidence="5">
    <location>
        <begin position="188"/>
        <end position="443"/>
    </location>
</feature>
<protein>
    <recommendedName>
        <fullName evidence="5">NADP-dependent oxidoreductase domain-containing protein</fullName>
    </recommendedName>
</protein>
<evidence type="ECO:0000313" key="6">
    <source>
        <dbReference type="EMBL" id="CAD9087597.1"/>
    </source>
</evidence>
<dbReference type="AlphaFoldDB" id="A0A7S1KVW8"/>
<dbReference type="PROSITE" id="PS00062">
    <property type="entry name" value="ALDOKETO_REDUCTASE_2"/>
    <property type="match status" value="1"/>
</dbReference>
<dbReference type="PANTHER" id="PTHR43827:SF3">
    <property type="entry name" value="NADP-DEPENDENT OXIDOREDUCTASE DOMAIN-CONTAINING PROTEIN"/>
    <property type="match status" value="1"/>
</dbReference>
<dbReference type="Gene3D" id="3.20.20.100">
    <property type="entry name" value="NADP-dependent oxidoreductase domain"/>
    <property type="match status" value="1"/>
</dbReference>
<reference evidence="6" key="1">
    <citation type="submission" date="2021-01" db="EMBL/GenBank/DDBJ databases">
        <authorList>
            <person name="Corre E."/>
            <person name="Pelletier E."/>
            <person name="Niang G."/>
            <person name="Scheremetjew M."/>
            <person name="Finn R."/>
            <person name="Kale V."/>
            <person name="Holt S."/>
            <person name="Cochrane G."/>
            <person name="Meng A."/>
            <person name="Brown T."/>
            <person name="Cohen L."/>
        </authorList>
    </citation>
    <scope>NUCLEOTIDE SEQUENCE</scope>
    <source>
        <strain evidence="6">OF101</strain>
    </source>
</reference>
<dbReference type="EMBL" id="HBGE01001870">
    <property type="protein sequence ID" value="CAD9087597.1"/>
    <property type="molecule type" value="Transcribed_RNA"/>
</dbReference>
<keyword evidence="4" id="KW-0732">Signal</keyword>
<dbReference type="SUPFAM" id="SSF51430">
    <property type="entry name" value="NAD(P)-linked oxidoreductase"/>
    <property type="match status" value="1"/>
</dbReference>
<keyword evidence="2" id="KW-0521">NADP</keyword>
<evidence type="ECO:0000256" key="4">
    <source>
        <dbReference type="SAM" id="SignalP"/>
    </source>
</evidence>
<dbReference type="Pfam" id="PF00248">
    <property type="entry name" value="Aldo_ket_red"/>
    <property type="match status" value="1"/>
</dbReference>
<dbReference type="InterPro" id="IPR018170">
    <property type="entry name" value="Aldo/ket_reductase_CS"/>
</dbReference>
<evidence type="ECO:0000256" key="1">
    <source>
        <dbReference type="ARBA" id="ARBA00007905"/>
    </source>
</evidence>
<dbReference type="GO" id="GO:0016616">
    <property type="term" value="F:oxidoreductase activity, acting on the CH-OH group of donors, NAD or NADP as acceptor"/>
    <property type="evidence" value="ECO:0007669"/>
    <property type="project" value="UniProtKB-ARBA"/>
</dbReference>
<comment type="similarity">
    <text evidence="1">Belongs to the aldo/keto reductase family.</text>
</comment>
<gene>
    <name evidence="6" type="ORF">ACAT0790_LOCUS1139</name>
</gene>
<dbReference type="PROSITE" id="PS00798">
    <property type="entry name" value="ALDOKETO_REDUCTASE_1"/>
    <property type="match status" value="1"/>
</dbReference>
<proteinExistence type="inferred from homology"/>
<dbReference type="InterPro" id="IPR036812">
    <property type="entry name" value="NAD(P)_OxRdtase_dom_sf"/>
</dbReference>
<dbReference type="InterPro" id="IPR023210">
    <property type="entry name" value="NADP_OxRdtase_dom"/>
</dbReference>
<organism evidence="6">
    <name type="scientific">Alexandrium catenella</name>
    <name type="common">Red tide dinoflagellate</name>
    <name type="synonym">Gonyaulax catenella</name>
    <dbReference type="NCBI Taxonomy" id="2925"/>
    <lineage>
        <taxon>Eukaryota</taxon>
        <taxon>Sar</taxon>
        <taxon>Alveolata</taxon>
        <taxon>Dinophyceae</taxon>
        <taxon>Gonyaulacales</taxon>
        <taxon>Pyrocystaceae</taxon>
        <taxon>Alexandrium</taxon>
    </lineage>
</organism>
<evidence type="ECO:0000256" key="3">
    <source>
        <dbReference type="ARBA" id="ARBA00023002"/>
    </source>
</evidence>
<evidence type="ECO:0000256" key="2">
    <source>
        <dbReference type="ARBA" id="ARBA00022857"/>
    </source>
</evidence>
<sequence length="470" mass="51394">MAGTSLRQPMRRHRALLAGLAVLLGAPRESAAAPVSAEAVPFADAALWAASLVPADCDTPSKSCNWAGAADAWRYALNNLLLAMQASEEMDKSRLPWQEVKGLLAAVMQMGHDPRVWSVNWPRLAGSARQVVAAWRESLEALGVSQLVMPKTDIGTKFPFSGRSVTVPTDGDLAATVTLANGYPMPMLGFGTWQLPADGSTYRAVLAALQAGYRHIDTAQAYRNEKEVGQAIKDSGIPREEICLVTKLSNPGEFATARQRFDLQLSTMGVEYVDIYMLHSPGPSKEGRQAAWKELEALYREGKIKALGVSNFGMPLVKELLGFAQIRPVYIQNKYSIYQPGNRDEALQAASLMEWLAAEHIVMTGYSIIHPGHGGYLSPLEDPHVRAIAQRRGKTPSQVLHRWMLQLGAAVIPRSRKPERIQENGALFDFALAEQDMRLLNGIASLVKSTPGQQQRPAWCQDVYGISKGV</sequence>
<feature type="chain" id="PRO_5031338013" description="NADP-dependent oxidoreductase domain-containing protein" evidence="4">
    <location>
        <begin position="33"/>
        <end position="470"/>
    </location>
</feature>
<dbReference type="InterPro" id="IPR020471">
    <property type="entry name" value="AKR"/>
</dbReference>